<protein>
    <submittedName>
        <fullName evidence="1">Transcriptional regulator</fullName>
    </submittedName>
</protein>
<keyword evidence="2" id="KW-1185">Reference proteome</keyword>
<dbReference type="CDD" id="cd00090">
    <property type="entry name" value="HTH_ARSR"/>
    <property type="match status" value="1"/>
</dbReference>
<dbReference type="AlphaFoldDB" id="A0A8J4A6P4"/>
<dbReference type="InterPro" id="IPR036390">
    <property type="entry name" value="WH_DNA-bd_sf"/>
</dbReference>
<reference evidence="2" key="1">
    <citation type="journal article" date="2021" name="Int. J. Syst. Evol. Microbiol.">
        <title>Actinocatenispora comari sp. nov., an endophytic actinomycete isolated from aerial parts of Comarum salesowianum.</title>
        <authorList>
            <person name="Oyunbileg N."/>
            <person name="Iizaka Y."/>
            <person name="Hamada M."/>
            <person name="Davaapurev B.O."/>
            <person name="Fukumoto A."/>
            <person name="Tsetseg B."/>
            <person name="Kato F."/>
            <person name="Tamura T."/>
            <person name="Batkhuu J."/>
            <person name="Anzai Y."/>
        </authorList>
    </citation>
    <scope>NUCLEOTIDE SEQUENCE [LARGE SCALE GENOMIC DNA]</scope>
    <source>
        <strain evidence="2">NUM-2625</strain>
    </source>
</reference>
<dbReference type="SUPFAM" id="SSF46785">
    <property type="entry name" value="Winged helix' DNA-binding domain"/>
    <property type="match status" value="1"/>
</dbReference>
<dbReference type="InterPro" id="IPR011991">
    <property type="entry name" value="ArsR-like_HTH"/>
</dbReference>
<gene>
    <name evidence="1" type="ORF">NUM_03950</name>
</gene>
<organism evidence="1 2">
    <name type="scientific">Actinocatenispora comari</name>
    <dbReference type="NCBI Taxonomy" id="2807577"/>
    <lineage>
        <taxon>Bacteria</taxon>
        <taxon>Bacillati</taxon>
        <taxon>Actinomycetota</taxon>
        <taxon>Actinomycetes</taxon>
        <taxon>Micromonosporales</taxon>
        <taxon>Micromonosporaceae</taxon>
        <taxon>Actinocatenispora</taxon>
    </lineage>
</organism>
<evidence type="ECO:0000313" key="2">
    <source>
        <dbReference type="Proteomes" id="UP000614996"/>
    </source>
</evidence>
<dbReference type="Proteomes" id="UP000614996">
    <property type="component" value="Unassembled WGS sequence"/>
</dbReference>
<sequence>MVSTDPAVRAVAALDDEQRARIYAFVRAEHRPVTREQAGAAVGISRKLAAFHLDKLVATGLLRVRDQDAADQPRVGRRPKVYEPTDVEVRINIPARQHDLLATILLDAVLAEPGPGGSVEAATRVAHRRGVELGAAVRAERRPGRLGAERALHLAAQLLARYGYEPVRPTPSSLRLRNCPFHPLTDRAPELVCAINHAFIAGILAGVEADSLTATLTPPADGGCCVELSPRR</sequence>
<comment type="caution">
    <text evidence="1">The sequence shown here is derived from an EMBL/GenBank/DDBJ whole genome shotgun (WGS) entry which is preliminary data.</text>
</comment>
<name>A0A8J4A6P4_9ACTN</name>
<accession>A0A8J4A6P4</accession>
<dbReference type="EMBL" id="BOPO01000004">
    <property type="protein sequence ID" value="GIL25140.1"/>
    <property type="molecule type" value="Genomic_DNA"/>
</dbReference>
<dbReference type="InterPro" id="IPR036388">
    <property type="entry name" value="WH-like_DNA-bd_sf"/>
</dbReference>
<dbReference type="Gene3D" id="1.10.10.10">
    <property type="entry name" value="Winged helix-like DNA-binding domain superfamily/Winged helix DNA-binding domain"/>
    <property type="match status" value="1"/>
</dbReference>
<evidence type="ECO:0000313" key="1">
    <source>
        <dbReference type="EMBL" id="GIL25140.1"/>
    </source>
</evidence>
<proteinExistence type="predicted"/>